<organism evidence="1 2">
    <name type="scientific">Hypholoma sublateritium (strain FD-334 SS-4)</name>
    <dbReference type="NCBI Taxonomy" id="945553"/>
    <lineage>
        <taxon>Eukaryota</taxon>
        <taxon>Fungi</taxon>
        <taxon>Dikarya</taxon>
        <taxon>Basidiomycota</taxon>
        <taxon>Agaricomycotina</taxon>
        <taxon>Agaricomycetes</taxon>
        <taxon>Agaricomycetidae</taxon>
        <taxon>Agaricales</taxon>
        <taxon>Agaricineae</taxon>
        <taxon>Strophariaceae</taxon>
        <taxon>Hypholoma</taxon>
    </lineage>
</organism>
<gene>
    <name evidence="1" type="ORF">HYPSUDRAFT_592111</name>
</gene>
<reference evidence="2" key="1">
    <citation type="submission" date="2014-04" db="EMBL/GenBank/DDBJ databases">
        <title>Evolutionary Origins and Diversification of the Mycorrhizal Mutualists.</title>
        <authorList>
            <consortium name="DOE Joint Genome Institute"/>
            <consortium name="Mycorrhizal Genomics Consortium"/>
            <person name="Kohler A."/>
            <person name="Kuo A."/>
            <person name="Nagy L.G."/>
            <person name="Floudas D."/>
            <person name="Copeland A."/>
            <person name="Barry K.W."/>
            <person name="Cichocki N."/>
            <person name="Veneault-Fourrey C."/>
            <person name="LaButti K."/>
            <person name="Lindquist E.A."/>
            <person name="Lipzen A."/>
            <person name="Lundell T."/>
            <person name="Morin E."/>
            <person name="Murat C."/>
            <person name="Riley R."/>
            <person name="Ohm R."/>
            <person name="Sun H."/>
            <person name="Tunlid A."/>
            <person name="Henrissat B."/>
            <person name="Grigoriev I.V."/>
            <person name="Hibbett D.S."/>
            <person name="Martin F."/>
        </authorList>
    </citation>
    <scope>NUCLEOTIDE SEQUENCE [LARGE SCALE GENOMIC DNA]</scope>
    <source>
        <strain evidence="2">FD-334 SS-4</strain>
    </source>
</reference>
<proteinExistence type="predicted"/>
<accession>A0A0D2L7V0</accession>
<sequence>MYQPNLAQPNLTVILPAQGRLIRWTTCDPQSDSEDDQKVTSLEYKSQLPEAFHAHVQFRHHQPSPKHATSAVPALRTKLCPWRFHVSSEKCGSTWVLGLNGLSKSEAMYRCEKQLCKNHAKASPIFILNLITQSFQTQVSL</sequence>
<keyword evidence="2" id="KW-1185">Reference proteome</keyword>
<name>A0A0D2L7V0_HYPSF</name>
<dbReference type="EMBL" id="KN817544">
    <property type="protein sequence ID" value="KJA23222.1"/>
    <property type="molecule type" value="Genomic_DNA"/>
</dbReference>
<dbReference type="AlphaFoldDB" id="A0A0D2L7V0"/>
<evidence type="ECO:0000313" key="1">
    <source>
        <dbReference type="EMBL" id="KJA23222.1"/>
    </source>
</evidence>
<protein>
    <submittedName>
        <fullName evidence="1">Uncharacterized protein</fullName>
    </submittedName>
</protein>
<dbReference type="Proteomes" id="UP000054270">
    <property type="component" value="Unassembled WGS sequence"/>
</dbReference>
<evidence type="ECO:0000313" key="2">
    <source>
        <dbReference type="Proteomes" id="UP000054270"/>
    </source>
</evidence>